<dbReference type="Pfam" id="PF13187">
    <property type="entry name" value="Fer4_9"/>
    <property type="match status" value="1"/>
</dbReference>
<dbReference type="SUPFAM" id="SSF54862">
    <property type="entry name" value="4Fe-4S ferredoxins"/>
    <property type="match status" value="1"/>
</dbReference>
<evidence type="ECO:0000259" key="6">
    <source>
        <dbReference type="PROSITE" id="PS51379"/>
    </source>
</evidence>
<keyword evidence="2 5" id="KW-0479">Metal-binding</keyword>
<organism evidence="7">
    <name type="scientific">Blautia glucerasea</name>
    <dbReference type="NCBI Taxonomy" id="536633"/>
    <lineage>
        <taxon>Bacteria</taxon>
        <taxon>Bacillati</taxon>
        <taxon>Bacillota</taxon>
        <taxon>Clostridia</taxon>
        <taxon>Lachnospirales</taxon>
        <taxon>Lachnospiraceae</taxon>
        <taxon>Blautia</taxon>
    </lineage>
</organism>
<dbReference type="GO" id="GO:0009055">
    <property type="term" value="F:electron transfer activity"/>
    <property type="evidence" value="ECO:0007669"/>
    <property type="project" value="UniProtKB-UniRule"/>
</dbReference>
<dbReference type="AlphaFoldDB" id="A0A6N2U194"/>
<feature type="domain" description="4Fe-4S ferredoxin-type" evidence="6">
    <location>
        <begin position="47"/>
        <end position="76"/>
    </location>
</feature>
<reference evidence="7" key="1">
    <citation type="submission" date="2019-11" db="EMBL/GenBank/DDBJ databases">
        <authorList>
            <person name="Feng L."/>
        </authorList>
    </citation>
    <scope>NUCLEOTIDE SEQUENCE</scope>
    <source>
        <strain evidence="7">BgluceraseaLFYP119</strain>
    </source>
</reference>
<evidence type="ECO:0000256" key="3">
    <source>
        <dbReference type="ARBA" id="ARBA00023004"/>
    </source>
</evidence>
<dbReference type="GO" id="GO:0051539">
    <property type="term" value="F:4 iron, 4 sulfur cluster binding"/>
    <property type="evidence" value="ECO:0007669"/>
    <property type="project" value="UniProtKB-KW"/>
</dbReference>
<proteinExistence type="predicted"/>
<dbReference type="PROSITE" id="PS51379">
    <property type="entry name" value="4FE4S_FER_2"/>
    <property type="match status" value="3"/>
</dbReference>
<name>A0A6N2U194_9FIRM</name>
<dbReference type="PRINTS" id="PR00352">
    <property type="entry name" value="3FE4SFRDOXIN"/>
</dbReference>
<evidence type="ECO:0000256" key="4">
    <source>
        <dbReference type="ARBA" id="ARBA00023014"/>
    </source>
</evidence>
<dbReference type="CDD" id="cd10549">
    <property type="entry name" value="MtMvhB_like"/>
    <property type="match status" value="1"/>
</dbReference>
<dbReference type="PROSITE" id="PS00198">
    <property type="entry name" value="4FE4S_FER_1"/>
    <property type="match status" value="2"/>
</dbReference>
<evidence type="ECO:0000313" key="7">
    <source>
        <dbReference type="EMBL" id="VYT10161.1"/>
    </source>
</evidence>
<dbReference type="EMBL" id="CACRST010000017">
    <property type="protein sequence ID" value="VYT10161.1"/>
    <property type="molecule type" value="Genomic_DNA"/>
</dbReference>
<keyword evidence="5" id="KW-0249">Electron transport</keyword>
<dbReference type="PANTHER" id="PTHR43687:SF1">
    <property type="entry name" value="FERREDOXIN III"/>
    <property type="match status" value="1"/>
</dbReference>
<dbReference type="InterPro" id="IPR017896">
    <property type="entry name" value="4Fe4S_Fe-S-bd"/>
</dbReference>
<dbReference type="InterPro" id="IPR001080">
    <property type="entry name" value="3Fe4S_ferredoxin"/>
</dbReference>
<gene>
    <name evidence="7" type="primary">fdxB</name>
    <name evidence="7" type="ORF">BGLFYP119_01804</name>
</gene>
<keyword evidence="1" id="KW-0004">4Fe-4S</keyword>
<dbReference type="Pfam" id="PF00037">
    <property type="entry name" value="Fer4"/>
    <property type="match status" value="1"/>
</dbReference>
<dbReference type="Gene3D" id="3.30.70.20">
    <property type="match status" value="2"/>
</dbReference>
<dbReference type="InterPro" id="IPR017900">
    <property type="entry name" value="4Fe4S_Fe_S_CS"/>
</dbReference>
<feature type="domain" description="4Fe-4S ferredoxin-type" evidence="6">
    <location>
        <begin position="122"/>
        <end position="150"/>
    </location>
</feature>
<feature type="domain" description="4Fe-4S ferredoxin-type" evidence="6">
    <location>
        <begin position="90"/>
        <end position="121"/>
    </location>
</feature>
<evidence type="ECO:0000256" key="1">
    <source>
        <dbReference type="ARBA" id="ARBA00022485"/>
    </source>
</evidence>
<keyword evidence="5" id="KW-0813">Transport</keyword>
<dbReference type="InterPro" id="IPR050572">
    <property type="entry name" value="Fe-S_Ferredoxin"/>
</dbReference>
<dbReference type="PANTHER" id="PTHR43687">
    <property type="entry name" value="ADENYLYLSULFATE REDUCTASE, BETA SUBUNIT"/>
    <property type="match status" value="1"/>
</dbReference>
<evidence type="ECO:0000256" key="5">
    <source>
        <dbReference type="RuleBase" id="RU368020"/>
    </source>
</evidence>
<keyword evidence="4 5" id="KW-0411">Iron-sulfur</keyword>
<protein>
    <recommendedName>
        <fullName evidence="5">Ferredoxin</fullName>
    </recommendedName>
</protein>
<dbReference type="GO" id="GO:0005506">
    <property type="term" value="F:iron ion binding"/>
    <property type="evidence" value="ECO:0007669"/>
    <property type="project" value="UniProtKB-UniRule"/>
</dbReference>
<accession>A0A6N2U194</accession>
<comment type="function">
    <text evidence="5">Ferredoxins are iron-sulfur proteins that transfer electrons in a wide variety of metabolic reactions.</text>
</comment>
<dbReference type="RefSeq" id="WP_156354130.1">
    <property type="nucleotide sequence ID" value="NZ_CACRST010000017.1"/>
</dbReference>
<sequence length="154" mass="16395">MARFPKKTAYVACNGGEHCHGCTYGCMSCSSCMEACKKDAIFYNELGVAEIDEEKCIGCGLCVKACPQDIIHIHLTDNPFVVKCSNRDKGAAARKACEVSCIGCGLCAKNCPSDAVTVIDNAAFIDDELCLACGNCAVKCPRNVIVDTRGIILK</sequence>
<keyword evidence="3 5" id="KW-0408">Iron</keyword>
<evidence type="ECO:0000256" key="2">
    <source>
        <dbReference type="ARBA" id="ARBA00022723"/>
    </source>
</evidence>